<keyword evidence="7 14" id="KW-0554">One-carbon metabolism</keyword>
<evidence type="ECO:0000256" key="5">
    <source>
        <dbReference type="ARBA" id="ARBA00012828"/>
    </source>
</evidence>
<organism evidence="15 16">
    <name type="scientific">Pyrodictium delaneyi</name>
    <dbReference type="NCBI Taxonomy" id="1273541"/>
    <lineage>
        <taxon>Archaea</taxon>
        <taxon>Thermoproteota</taxon>
        <taxon>Thermoprotei</taxon>
        <taxon>Desulfurococcales</taxon>
        <taxon>Pyrodictiaceae</taxon>
        <taxon>Pyrodictium</taxon>
    </lineage>
</organism>
<evidence type="ECO:0000256" key="10">
    <source>
        <dbReference type="ARBA" id="ARBA00022840"/>
    </source>
</evidence>
<name>A0A0P0N248_9CREN</name>
<dbReference type="Proteomes" id="UP000058613">
    <property type="component" value="Chromosome"/>
</dbReference>
<dbReference type="STRING" id="1273541.Pyrde_0620"/>
<feature type="binding site" evidence="14">
    <location>
        <begin position="164"/>
        <end position="169"/>
    </location>
    <ligand>
        <name>ATP</name>
        <dbReference type="ChEBI" id="CHEBI:30616"/>
    </ligand>
</feature>
<dbReference type="GO" id="GO:0005524">
    <property type="term" value="F:ATP binding"/>
    <property type="evidence" value="ECO:0007669"/>
    <property type="project" value="UniProtKB-UniRule"/>
</dbReference>
<evidence type="ECO:0000256" key="12">
    <source>
        <dbReference type="ARBA" id="ARBA00032151"/>
    </source>
</evidence>
<dbReference type="PANTHER" id="PTHR36697:SF1">
    <property type="entry name" value="S-ADENOSYLMETHIONINE SYNTHASE"/>
    <property type="match status" value="1"/>
</dbReference>
<sequence length="432" mass="47477">MKRINGAYTFKGLVTPAADVVRQVARNIVVESIRWQPIEEHGVELVERKGLGHPDTIADAAAEEASRILSQFYLERYGTVLHHNLDKVLVVGGQAAPKFGGGEVLQPIYIIVSGRATTEVRLEDGSVEKVPIGPIIMKAVKGWIKEHFRFLDPENHVIVDYKIGHGSTDLVGIFDLGKGQVPLANDTSVGVGFAPFSHLEQLVYETEKLLNSKEFKQKTPEVGEDIKVMGLRKGKKIELTIAAAIISSLVSDMDHYLSVKDAIREAVLDLASRIAPDYDVEVYVNTADKPDKGIVYLTVTGTSAEHGDDGMTGRGNRSYGLITPLRPMSLEAAAGKNPINHVGKIYNVMAMNIARRVYENVKGLKEVYVELLSQIGRPLNDPLVANVKVLTEKPGEPLPSDAVREIEAIVEEELDNYHKITKLFIEGKISVF</sequence>
<dbReference type="InterPro" id="IPR002795">
    <property type="entry name" value="S-AdoMet_synthetase_arc"/>
</dbReference>
<dbReference type="NCBIfam" id="NF003365">
    <property type="entry name" value="PRK04439.1-4"/>
    <property type="match status" value="1"/>
</dbReference>
<evidence type="ECO:0000256" key="2">
    <source>
        <dbReference type="ARBA" id="ARBA00003775"/>
    </source>
</evidence>
<dbReference type="AlphaFoldDB" id="A0A0P0N248"/>
<dbReference type="GO" id="GO:0004478">
    <property type="term" value="F:methionine adenosyltransferase activity"/>
    <property type="evidence" value="ECO:0007669"/>
    <property type="project" value="UniProtKB-UniRule"/>
</dbReference>
<dbReference type="KEGG" id="pdl:Pyrde_0620"/>
<dbReference type="InterPro" id="IPR042544">
    <property type="entry name" value="AdoMet_synthase_3"/>
</dbReference>
<evidence type="ECO:0000256" key="4">
    <source>
        <dbReference type="ARBA" id="ARBA00009691"/>
    </source>
</evidence>
<comment type="cofactor">
    <cofactor evidence="1 14">
        <name>Mg(2+)</name>
        <dbReference type="ChEBI" id="CHEBI:18420"/>
    </cofactor>
</comment>
<dbReference type="HAMAP" id="MF_00136">
    <property type="entry name" value="S_AdoMet_synth2"/>
    <property type="match status" value="1"/>
</dbReference>
<keyword evidence="9 14" id="KW-0547">Nucleotide-binding</keyword>
<evidence type="ECO:0000313" key="15">
    <source>
        <dbReference type="EMBL" id="ALL00670.1"/>
    </source>
</evidence>
<dbReference type="InterPro" id="IPR027790">
    <property type="entry name" value="AdoMet_synthase_2_family"/>
</dbReference>
<protein>
    <recommendedName>
        <fullName evidence="6 14">S-adenosylmethionine synthase</fullName>
        <shortName evidence="14">AdoMet synthase</shortName>
        <ecNumber evidence="5 14">2.5.1.6</ecNumber>
    </recommendedName>
    <alternativeName>
        <fullName evidence="12 14">Methionine adenosyltransferase</fullName>
    </alternativeName>
</protein>
<evidence type="ECO:0000256" key="7">
    <source>
        <dbReference type="ARBA" id="ARBA00022563"/>
    </source>
</evidence>
<dbReference type="UniPathway" id="UPA00315">
    <property type="reaction ID" value="UER00080"/>
</dbReference>
<evidence type="ECO:0000256" key="14">
    <source>
        <dbReference type="HAMAP-Rule" id="MF_00136"/>
    </source>
</evidence>
<dbReference type="EMBL" id="CP013011">
    <property type="protein sequence ID" value="ALL00670.1"/>
    <property type="molecule type" value="Genomic_DNA"/>
</dbReference>
<evidence type="ECO:0000256" key="13">
    <source>
        <dbReference type="ARBA" id="ARBA00048344"/>
    </source>
</evidence>
<comment type="catalytic activity">
    <reaction evidence="13 14">
        <text>L-methionine + ATP + H2O = S-adenosyl-L-methionine + phosphate + diphosphate</text>
        <dbReference type="Rhea" id="RHEA:21080"/>
        <dbReference type="ChEBI" id="CHEBI:15377"/>
        <dbReference type="ChEBI" id="CHEBI:30616"/>
        <dbReference type="ChEBI" id="CHEBI:33019"/>
        <dbReference type="ChEBI" id="CHEBI:43474"/>
        <dbReference type="ChEBI" id="CHEBI:57844"/>
        <dbReference type="ChEBI" id="CHEBI:59789"/>
        <dbReference type="EC" id="2.5.1.6"/>
    </reaction>
</comment>
<gene>
    <name evidence="14" type="primary">mat</name>
    <name evidence="15" type="ORF">Pyrde_0620</name>
</gene>
<dbReference type="PANTHER" id="PTHR36697">
    <property type="entry name" value="S-ADENOSYLMETHIONINE SYNTHASE"/>
    <property type="match status" value="1"/>
</dbReference>
<comment type="similarity">
    <text evidence="4 14">Belongs to the AdoMet synthase 2 family.</text>
</comment>
<dbReference type="Pfam" id="PF01941">
    <property type="entry name" value="AdoMet_Synthase"/>
    <property type="match status" value="1"/>
</dbReference>
<comment type="pathway">
    <text evidence="3 14">Amino-acid biosynthesis; S-adenosyl-L-methionine biosynthesis; S-adenosyl-L-methionine from L-methionine: step 1/1.</text>
</comment>
<accession>A0A0P0N248</accession>
<evidence type="ECO:0000256" key="6">
    <source>
        <dbReference type="ARBA" id="ARBA00020319"/>
    </source>
</evidence>
<dbReference type="Gene3D" id="3.30.300.10">
    <property type="match status" value="1"/>
</dbReference>
<dbReference type="GO" id="GO:0006730">
    <property type="term" value="P:one-carbon metabolic process"/>
    <property type="evidence" value="ECO:0007669"/>
    <property type="project" value="UniProtKB-KW"/>
</dbReference>
<dbReference type="GO" id="GO:0000287">
    <property type="term" value="F:magnesium ion binding"/>
    <property type="evidence" value="ECO:0007669"/>
    <property type="project" value="UniProtKB-UniRule"/>
</dbReference>
<proteinExistence type="inferred from homology"/>
<keyword evidence="10 14" id="KW-0067">ATP-binding</keyword>
<evidence type="ECO:0000256" key="1">
    <source>
        <dbReference type="ARBA" id="ARBA00001946"/>
    </source>
</evidence>
<keyword evidence="11 14" id="KW-0460">Magnesium</keyword>
<reference evidence="15 16" key="1">
    <citation type="submission" date="2015-10" db="EMBL/GenBank/DDBJ databases">
        <title>Complete genome sequence of hyperthermophilic archaeon Pyrodictium delaneyi Su06.</title>
        <authorList>
            <person name="Jung J.-H."/>
            <person name="Lin J."/>
            <person name="Holden J.F."/>
            <person name="Park C.-S."/>
        </authorList>
    </citation>
    <scope>NUCLEOTIDE SEQUENCE [LARGE SCALE GENOMIC DNA]</scope>
    <source>
        <strain evidence="15 16">Su06</strain>
    </source>
</reference>
<comment type="function">
    <text evidence="2 14">Catalyzes the formation of S-adenosylmethionine from methionine and ATP.</text>
</comment>
<keyword evidence="8 14" id="KW-0808">Transferase</keyword>
<dbReference type="Gene3D" id="3.30.300.280">
    <property type="entry name" value="S-adenosylmethionine synthetase, C-terminal domain"/>
    <property type="match status" value="2"/>
</dbReference>
<evidence type="ECO:0000256" key="8">
    <source>
        <dbReference type="ARBA" id="ARBA00022679"/>
    </source>
</evidence>
<evidence type="ECO:0000313" key="16">
    <source>
        <dbReference type="Proteomes" id="UP000058613"/>
    </source>
</evidence>
<evidence type="ECO:0000256" key="11">
    <source>
        <dbReference type="ARBA" id="ARBA00022842"/>
    </source>
</evidence>
<dbReference type="EC" id="2.5.1.6" evidence="5 14"/>
<dbReference type="PATRIC" id="fig|1273541.4.peg.670"/>
<evidence type="ECO:0000256" key="3">
    <source>
        <dbReference type="ARBA" id="ARBA00005224"/>
    </source>
</evidence>
<dbReference type="NCBIfam" id="NF003366">
    <property type="entry name" value="PRK04439.1-5"/>
    <property type="match status" value="1"/>
</dbReference>
<dbReference type="GO" id="GO:0006556">
    <property type="term" value="P:S-adenosylmethionine biosynthetic process"/>
    <property type="evidence" value="ECO:0007669"/>
    <property type="project" value="UniProtKB-UniRule"/>
</dbReference>
<evidence type="ECO:0000256" key="9">
    <source>
        <dbReference type="ARBA" id="ARBA00022741"/>
    </source>
</evidence>